<keyword evidence="7 10" id="KW-0472">Membrane</keyword>
<evidence type="ECO:0000313" key="11">
    <source>
        <dbReference type="EMBL" id="KAK0182963.1"/>
    </source>
</evidence>
<keyword evidence="12" id="KW-1185">Reference proteome</keyword>
<dbReference type="GO" id="GO:0005886">
    <property type="term" value="C:plasma membrane"/>
    <property type="evidence" value="ECO:0007669"/>
    <property type="project" value="UniProtKB-SubCell"/>
</dbReference>
<protein>
    <recommendedName>
        <fullName evidence="10">Odorant receptor</fullName>
    </recommendedName>
</protein>
<keyword evidence="3 10" id="KW-0716">Sensory transduction</keyword>
<evidence type="ECO:0000256" key="10">
    <source>
        <dbReference type="RuleBase" id="RU351113"/>
    </source>
</evidence>
<evidence type="ECO:0000256" key="8">
    <source>
        <dbReference type="ARBA" id="ARBA00023170"/>
    </source>
</evidence>
<keyword evidence="9 10" id="KW-0807">Transducer</keyword>
<comment type="caution">
    <text evidence="10">Lacks conserved residue(s) required for the propagation of feature annotation.</text>
</comment>
<comment type="caution">
    <text evidence="11">The sequence shown here is derived from an EMBL/GenBank/DDBJ whole genome shotgun (WGS) entry which is preliminary data.</text>
</comment>
<evidence type="ECO:0000256" key="6">
    <source>
        <dbReference type="ARBA" id="ARBA00022989"/>
    </source>
</evidence>
<comment type="similarity">
    <text evidence="10">Belongs to the insect chemoreceptor superfamily. Heteromeric odorant receptor channel (TC 1.A.69) family.</text>
</comment>
<dbReference type="PANTHER" id="PTHR21137">
    <property type="entry name" value="ODORANT RECEPTOR"/>
    <property type="match status" value="1"/>
</dbReference>
<keyword evidence="6 10" id="KW-1133">Transmembrane helix</keyword>
<evidence type="ECO:0000313" key="12">
    <source>
        <dbReference type="Proteomes" id="UP001168972"/>
    </source>
</evidence>
<evidence type="ECO:0000256" key="7">
    <source>
        <dbReference type="ARBA" id="ARBA00023136"/>
    </source>
</evidence>
<reference evidence="11" key="2">
    <citation type="submission" date="2023-03" db="EMBL/GenBank/DDBJ databases">
        <authorList>
            <person name="Inwood S.N."/>
            <person name="Skelly J.G."/>
            <person name="Guhlin J."/>
            <person name="Harrop T.W.R."/>
            <person name="Goldson S.G."/>
            <person name="Dearden P.K."/>
        </authorList>
    </citation>
    <scope>NUCLEOTIDE SEQUENCE</scope>
    <source>
        <strain evidence="11">Lincoln</strain>
        <tissue evidence="11">Whole body</tissue>
    </source>
</reference>
<dbReference type="InterPro" id="IPR004117">
    <property type="entry name" value="7tm6_olfct_rcpt"/>
</dbReference>
<accession>A0AA39L2K4</accession>
<feature type="transmembrane region" description="Helical" evidence="10">
    <location>
        <begin position="41"/>
        <end position="59"/>
    </location>
</feature>
<feature type="transmembrane region" description="Helical" evidence="10">
    <location>
        <begin position="133"/>
        <end position="154"/>
    </location>
</feature>
<sequence length="405" mass="46286">MKVKVTSGEEFSWNSDTIHALGLYRTLGRALGIWPLNYFDIFSYIRVAFIAIIQLWMSIDLTHQLLIKGNCGAVTELVDVLTLITCGILTAAKVIILKIYEHNVYIIVSSAVEDWTNVTDEKSRRAMLKYAKIGRTVFIIQMIGAYTAGFLLIFTRLTFITALWSDPTNSSIIRQVPIGPSCWLSSDLSAYNYAICYIIQSIQLFVVCTGYNGSDTYFFGIAMHVCGQFESLHMSIENFDKIKDNVNRRHEIIKFSKRHKHLLVLADNFEQTYNIIIFVQVGADTILICISGIVLLISLQARNFMIVSELVIRTYLVYVQLFMYSYVGEKLSEQAQKLQDAIYKISWYNMAPDLVRDMSFIIMRCNYPFSLTAGKVCVMNLSNFKNIIKAMGSYFSMLRLMFTDD</sequence>
<evidence type="ECO:0000256" key="3">
    <source>
        <dbReference type="ARBA" id="ARBA00022606"/>
    </source>
</evidence>
<keyword evidence="4 10" id="KW-0812">Transmembrane</keyword>
<evidence type="ECO:0000256" key="4">
    <source>
        <dbReference type="ARBA" id="ARBA00022692"/>
    </source>
</evidence>
<dbReference type="Proteomes" id="UP001168972">
    <property type="component" value="Unassembled WGS sequence"/>
</dbReference>
<dbReference type="PANTHER" id="PTHR21137:SF35">
    <property type="entry name" value="ODORANT RECEPTOR 19A-RELATED"/>
    <property type="match status" value="1"/>
</dbReference>
<evidence type="ECO:0000256" key="5">
    <source>
        <dbReference type="ARBA" id="ARBA00022725"/>
    </source>
</evidence>
<proteinExistence type="inferred from homology"/>
<dbReference type="GO" id="GO:0007165">
    <property type="term" value="P:signal transduction"/>
    <property type="evidence" value="ECO:0007669"/>
    <property type="project" value="UniProtKB-KW"/>
</dbReference>
<organism evidence="11 12">
    <name type="scientific">Microctonus hyperodae</name>
    <name type="common">Parasitoid wasp</name>
    <dbReference type="NCBI Taxonomy" id="165561"/>
    <lineage>
        <taxon>Eukaryota</taxon>
        <taxon>Metazoa</taxon>
        <taxon>Ecdysozoa</taxon>
        <taxon>Arthropoda</taxon>
        <taxon>Hexapoda</taxon>
        <taxon>Insecta</taxon>
        <taxon>Pterygota</taxon>
        <taxon>Neoptera</taxon>
        <taxon>Endopterygota</taxon>
        <taxon>Hymenoptera</taxon>
        <taxon>Apocrita</taxon>
        <taxon>Ichneumonoidea</taxon>
        <taxon>Braconidae</taxon>
        <taxon>Euphorinae</taxon>
        <taxon>Microctonus</taxon>
    </lineage>
</organism>
<feature type="transmembrane region" description="Helical" evidence="10">
    <location>
        <begin position="275"/>
        <end position="298"/>
    </location>
</feature>
<dbReference type="EMBL" id="JAQQBR010000001">
    <property type="protein sequence ID" value="KAK0182963.1"/>
    <property type="molecule type" value="Genomic_DNA"/>
</dbReference>
<dbReference type="GO" id="GO:0004984">
    <property type="term" value="F:olfactory receptor activity"/>
    <property type="evidence" value="ECO:0007669"/>
    <property type="project" value="InterPro"/>
</dbReference>
<dbReference type="Pfam" id="PF02949">
    <property type="entry name" value="7tm_6"/>
    <property type="match status" value="1"/>
</dbReference>
<dbReference type="AlphaFoldDB" id="A0AA39L2K4"/>
<dbReference type="GO" id="GO:0005549">
    <property type="term" value="F:odorant binding"/>
    <property type="evidence" value="ECO:0007669"/>
    <property type="project" value="InterPro"/>
</dbReference>
<keyword evidence="8 10" id="KW-0675">Receptor</keyword>
<comment type="subcellular location">
    <subcellularLocation>
        <location evidence="1 10">Cell membrane</location>
        <topology evidence="1 10">Multi-pass membrane protein</topology>
    </subcellularLocation>
</comment>
<name>A0AA39L2K4_MICHY</name>
<evidence type="ECO:0000256" key="1">
    <source>
        <dbReference type="ARBA" id="ARBA00004651"/>
    </source>
</evidence>
<keyword evidence="2" id="KW-1003">Cell membrane</keyword>
<keyword evidence="5 10" id="KW-0552">Olfaction</keyword>
<gene>
    <name evidence="11" type="ORF">PV327_001042</name>
</gene>
<evidence type="ECO:0000256" key="9">
    <source>
        <dbReference type="ARBA" id="ARBA00023224"/>
    </source>
</evidence>
<reference evidence="11" key="1">
    <citation type="journal article" date="2023" name="bioRxiv">
        <title>Scaffold-level genome assemblies of two parasitoid biocontrol wasps reveal the parthenogenesis mechanism and an associated novel virus.</title>
        <authorList>
            <person name="Inwood S."/>
            <person name="Skelly J."/>
            <person name="Guhlin J."/>
            <person name="Harrop T."/>
            <person name="Goldson S."/>
            <person name="Dearden P."/>
        </authorList>
    </citation>
    <scope>NUCLEOTIDE SEQUENCE</scope>
    <source>
        <strain evidence="11">Lincoln</strain>
        <tissue evidence="11">Whole body</tissue>
    </source>
</reference>
<evidence type="ECO:0000256" key="2">
    <source>
        <dbReference type="ARBA" id="ARBA00022475"/>
    </source>
</evidence>